<evidence type="ECO:0000313" key="2">
    <source>
        <dbReference type="Proteomes" id="UP000623440"/>
    </source>
</evidence>
<gene>
    <name evidence="1" type="ORF">H6G97_43095</name>
</gene>
<keyword evidence="2" id="KW-1185">Reference proteome</keyword>
<protein>
    <recommendedName>
        <fullName evidence="3">ATPase AAA-type core domain-containing protein</fullName>
    </recommendedName>
</protein>
<dbReference type="RefSeq" id="WP_190946582.1">
    <property type="nucleotide sequence ID" value="NZ_JACJSI010000331.1"/>
</dbReference>
<accession>A0ABR8E3Y3</accession>
<sequence>MNSIDPDVNNPKLQPGVIVLDEFAAIEKSLEGHPQRQEILEKLQKYQSQLLWQDQNKKG</sequence>
<evidence type="ECO:0008006" key="3">
    <source>
        <dbReference type="Google" id="ProtNLM"/>
    </source>
</evidence>
<dbReference type="EMBL" id="JACJSI010000331">
    <property type="protein sequence ID" value="MBD2535782.1"/>
    <property type="molecule type" value="Genomic_DNA"/>
</dbReference>
<proteinExistence type="predicted"/>
<name>A0ABR8E3Y3_9NOSO</name>
<organism evidence="1 2">
    <name type="scientific">Nostoc flagelliforme FACHB-838</name>
    <dbReference type="NCBI Taxonomy" id="2692904"/>
    <lineage>
        <taxon>Bacteria</taxon>
        <taxon>Bacillati</taxon>
        <taxon>Cyanobacteriota</taxon>
        <taxon>Cyanophyceae</taxon>
        <taxon>Nostocales</taxon>
        <taxon>Nostocaceae</taxon>
        <taxon>Nostoc</taxon>
    </lineage>
</organism>
<comment type="caution">
    <text evidence="1">The sequence shown here is derived from an EMBL/GenBank/DDBJ whole genome shotgun (WGS) entry which is preliminary data.</text>
</comment>
<reference evidence="1 2" key="1">
    <citation type="journal article" date="2020" name="ISME J.">
        <title>Comparative genomics reveals insights into cyanobacterial evolution and habitat adaptation.</title>
        <authorList>
            <person name="Chen M.Y."/>
            <person name="Teng W.K."/>
            <person name="Zhao L."/>
            <person name="Hu C.X."/>
            <person name="Zhou Y.K."/>
            <person name="Han B.P."/>
            <person name="Song L.R."/>
            <person name="Shu W.S."/>
        </authorList>
    </citation>
    <scope>NUCLEOTIDE SEQUENCE [LARGE SCALE GENOMIC DNA]</scope>
    <source>
        <strain evidence="1 2">FACHB-838</strain>
    </source>
</reference>
<dbReference type="Proteomes" id="UP000623440">
    <property type="component" value="Unassembled WGS sequence"/>
</dbReference>
<evidence type="ECO:0000313" key="1">
    <source>
        <dbReference type="EMBL" id="MBD2535782.1"/>
    </source>
</evidence>